<evidence type="ECO:0000313" key="3">
    <source>
        <dbReference type="Proteomes" id="UP000185678"/>
    </source>
</evidence>
<dbReference type="InterPro" id="IPR025449">
    <property type="entry name" value="JetB"/>
</dbReference>
<evidence type="ECO:0000313" key="2">
    <source>
        <dbReference type="EMBL" id="SIS85661.1"/>
    </source>
</evidence>
<protein>
    <recommendedName>
        <fullName evidence="4">DUF4194 domain-containing protein</fullName>
    </recommendedName>
</protein>
<feature type="region of interest" description="Disordered" evidence="1">
    <location>
        <begin position="211"/>
        <end position="233"/>
    </location>
</feature>
<dbReference type="Proteomes" id="UP000185678">
    <property type="component" value="Unassembled WGS sequence"/>
</dbReference>
<name>A0A1N7MI84_9PROT</name>
<dbReference type="RefSeq" id="WP_076400588.1">
    <property type="nucleotide sequence ID" value="NZ_FTOA01000004.1"/>
</dbReference>
<gene>
    <name evidence="2" type="ORF">SAMN05421779_104132</name>
</gene>
<accession>A0A1N7MI84</accession>
<dbReference type="Pfam" id="PF13835">
    <property type="entry name" value="DUF4194"/>
    <property type="match status" value="1"/>
</dbReference>
<evidence type="ECO:0000256" key="1">
    <source>
        <dbReference type="SAM" id="MobiDB-lite"/>
    </source>
</evidence>
<organism evidence="2 3">
    <name type="scientific">Insolitispirillum peregrinum</name>
    <dbReference type="NCBI Taxonomy" id="80876"/>
    <lineage>
        <taxon>Bacteria</taxon>
        <taxon>Pseudomonadati</taxon>
        <taxon>Pseudomonadota</taxon>
        <taxon>Alphaproteobacteria</taxon>
        <taxon>Rhodospirillales</taxon>
        <taxon>Novispirillaceae</taxon>
        <taxon>Insolitispirillum</taxon>
    </lineage>
</organism>
<keyword evidence="3" id="KW-1185">Reference proteome</keyword>
<dbReference type="OrthoDB" id="8217812at2"/>
<reference evidence="2 3" key="1">
    <citation type="submission" date="2017-01" db="EMBL/GenBank/DDBJ databases">
        <authorList>
            <person name="Mah S.A."/>
            <person name="Swanson W.J."/>
            <person name="Moy G.W."/>
            <person name="Vacquier V.D."/>
        </authorList>
    </citation>
    <scope>NUCLEOTIDE SEQUENCE [LARGE SCALE GENOMIC DNA]</scope>
    <source>
        <strain evidence="2 3">DSM 11589</strain>
    </source>
</reference>
<dbReference type="STRING" id="80876.SAMN05421779_104132"/>
<dbReference type="EMBL" id="FTOA01000004">
    <property type="protein sequence ID" value="SIS85661.1"/>
    <property type="molecule type" value="Genomic_DNA"/>
</dbReference>
<dbReference type="AlphaFoldDB" id="A0A1N7MI84"/>
<sequence length="233" mass="26483">MSSLPPLTSLAEIEERFGEKTAQEVRRAANLLVQRQFLYAGDRGVAAVYGLLGSNRYRLYFETLFDALGYQFLHSDSEQWVGLLPDPDLDTLPRLRLDHTLILLLLAHTWQEEVQRGATEARALVVTTVNELFDRYRDRVGRHRKEALTPARLLDLLRDFARRGLVQIGAFDPEAQDHQLDIRPMVNRLITSDALTRLERYAPDLEARITQAGEQADAEAPPTLFDSSEDAAR</sequence>
<evidence type="ECO:0008006" key="4">
    <source>
        <dbReference type="Google" id="ProtNLM"/>
    </source>
</evidence>
<proteinExistence type="predicted"/>